<evidence type="ECO:0000256" key="3">
    <source>
        <dbReference type="ARBA" id="ARBA00005546"/>
    </source>
</evidence>
<keyword evidence="13" id="KW-1185">Reference proteome</keyword>
<reference evidence="12" key="1">
    <citation type="thesis" date="2020" institute="ProQuest LLC" country="789 East Eisenhower Parkway, Ann Arbor, MI, USA">
        <title>Comparative Genomics and Chromosome Evolution.</title>
        <authorList>
            <person name="Mudd A.B."/>
        </authorList>
    </citation>
    <scope>NUCLEOTIDE SEQUENCE</scope>
    <source>
        <strain evidence="12">1538</strain>
        <tissue evidence="12">Blood</tissue>
    </source>
</reference>
<protein>
    <recommendedName>
        <fullName evidence="7">EKC/KEOPS complex subunit TPRKB</fullName>
    </recommendedName>
    <alternativeName>
        <fullName evidence="8">EKC/KEOPS complex subunit Tprkb</fullName>
    </alternativeName>
    <alternativeName>
        <fullName evidence="9">PRPK-binding protein</fullName>
    </alternativeName>
    <alternativeName>
        <fullName evidence="10">TP53RK-binding protein</fullName>
    </alternativeName>
</protein>
<dbReference type="SUPFAM" id="SSF143870">
    <property type="entry name" value="PF0523-like"/>
    <property type="match status" value="1"/>
</dbReference>
<comment type="subcellular location">
    <subcellularLocation>
        <location evidence="2">Cytoplasm</location>
        <location evidence="2">Cytosol</location>
    </subcellularLocation>
    <subcellularLocation>
        <location evidence="1">Nucleus</location>
    </subcellularLocation>
</comment>
<dbReference type="GO" id="GO:0005634">
    <property type="term" value="C:nucleus"/>
    <property type="evidence" value="ECO:0007669"/>
    <property type="project" value="UniProtKB-SubCell"/>
</dbReference>
<organism evidence="12 13">
    <name type="scientific">Pyxicephalus adspersus</name>
    <name type="common">African bullfrog</name>
    <dbReference type="NCBI Taxonomy" id="30357"/>
    <lineage>
        <taxon>Eukaryota</taxon>
        <taxon>Metazoa</taxon>
        <taxon>Chordata</taxon>
        <taxon>Craniata</taxon>
        <taxon>Vertebrata</taxon>
        <taxon>Euteleostomi</taxon>
        <taxon>Amphibia</taxon>
        <taxon>Batrachia</taxon>
        <taxon>Anura</taxon>
        <taxon>Neobatrachia</taxon>
        <taxon>Ranoidea</taxon>
        <taxon>Pyxicephalidae</taxon>
        <taxon>Pyxicephalinae</taxon>
        <taxon>Pyxicephalus</taxon>
    </lineage>
</organism>
<evidence type="ECO:0000256" key="9">
    <source>
        <dbReference type="ARBA" id="ARBA00075578"/>
    </source>
</evidence>
<comment type="similarity">
    <text evidence="3 11">Belongs to the CGI121/TPRKB family.</text>
</comment>
<proteinExistence type="inferred from homology"/>
<keyword evidence="5" id="KW-0819">tRNA processing</keyword>
<dbReference type="Gene3D" id="3.30.2380.10">
    <property type="entry name" value="CGI121/TPRKB"/>
    <property type="match status" value="1"/>
</dbReference>
<dbReference type="Proteomes" id="UP001181693">
    <property type="component" value="Unassembled WGS sequence"/>
</dbReference>
<dbReference type="Pfam" id="PF08617">
    <property type="entry name" value="CGI-121"/>
    <property type="match status" value="1"/>
</dbReference>
<evidence type="ECO:0000256" key="6">
    <source>
        <dbReference type="ARBA" id="ARBA00023242"/>
    </source>
</evidence>
<evidence type="ECO:0000256" key="1">
    <source>
        <dbReference type="ARBA" id="ARBA00004123"/>
    </source>
</evidence>
<evidence type="ECO:0000256" key="4">
    <source>
        <dbReference type="ARBA" id="ARBA00022490"/>
    </source>
</evidence>
<name>A0AAV3AQD9_PYXAD</name>
<accession>A0AAV3AQD9</accession>
<dbReference type="GO" id="GO:0000408">
    <property type="term" value="C:EKC/KEOPS complex"/>
    <property type="evidence" value="ECO:0007669"/>
    <property type="project" value="TreeGrafter"/>
</dbReference>
<evidence type="ECO:0000313" key="12">
    <source>
        <dbReference type="EMBL" id="DBA31286.1"/>
    </source>
</evidence>
<evidence type="ECO:0000313" key="13">
    <source>
        <dbReference type="Proteomes" id="UP001181693"/>
    </source>
</evidence>
<dbReference type="AlphaFoldDB" id="A0AAV3AQD9"/>
<evidence type="ECO:0000256" key="8">
    <source>
        <dbReference type="ARBA" id="ARBA00070264"/>
    </source>
</evidence>
<dbReference type="GO" id="GO:0005829">
    <property type="term" value="C:cytosol"/>
    <property type="evidence" value="ECO:0007669"/>
    <property type="project" value="UniProtKB-SubCell"/>
</dbReference>
<keyword evidence="6 11" id="KW-0539">Nucleus</keyword>
<dbReference type="EMBL" id="DYDO01000002">
    <property type="protein sequence ID" value="DBA31286.1"/>
    <property type="molecule type" value="Genomic_DNA"/>
</dbReference>
<dbReference type="InterPro" id="IPR013926">
    <property type="entry name" value="CGI121/TPRKB"/>
</dbReference>
<evidence type="ECO:0000256" key="11">
    <source>
        <dbReference type="RuleBase" id="RU004398"/>
    </source>
</evidence>
<dbReference type="PANTHER" id="PTHR15840:SF10">
    <property type="entry name" value="EKC_KEOPS COMPLEX SUBUNIT TPRKB"/>
    <property type="match status" value="1"/>
</dbReference>
<keyword evidence="4" id="KW-0963">Cytoplasm</keyword>
<dbReference type="GO" id="GO:0002949">
    <property type="term" value="P:tRNA threonylcarbamoyladenosine modification"/>
    <property type="evidence" value="ECO:0007669"/>
    <property type="project" value="TreeGrafter"/>
</dbReference>
<gene>
    <name evidence="12" type="ORF">GDO54_007162</name>
</gene>
<dbReference type="PANTHER" id="PTHR15840">
    <property type="entry name" value="CGI-121 FAMILY MEMBER"/>
    <property type="match status" value="1"/>
</dbReference>
<comment type="caution">
    <text evidence="12">The sequence shown here is derived from an EMBL/GenBank/DDBJ whole genome shotgun (WGS) entry which is preliminary data.</text>
</comment>
<dbReference type="InterPro" id="IPR036504">
    <property type="entry name" value="CGI121/TPRKB_sf"/>
</dbReference>
<sequence length="175" mass="19297">MEVTYHLELFPEHKVSLLLFKDVKNASELRKKAMDGTIEGALLNPAMIVDPLQVLTAANKAVHLQLLGKMKTRSLNSEIIFNLSPTNNISEAFKKFGLSDSDSGVLVVLTDDGTKSLKSQEIISHVEGQQVPLAELSQVTDLTKVRKMYKMTSEEDKIGSVLDAVICRMAVKDVL</sequence>
<evidence type="ECO:0000256" key="10">
    <source>
        <dbReference type="ARBA" id="ARBA00077744"/>
    </source>
</evidence>
<evidence type="ECO:0000256" key="2">
    <source>
        <dbReference type="ARBA" id="ARBA00004514"/>
    </source>
</evidence>
<evidence type="ECO:0000256" key="7">
    <source>
        <dbReference type="ARBA" id="ARBA00069793"/>
    </source>
</evidence>
<dbReference type="FunFam" id="3.30.2380.10:FF:000001">
    <property type="entry name" value="EKC/KEOPS complex subunit TPRKB"/>
    <property type="match status" value="1"/>
</dbReference>
<evidence type="ECO:0000256" key="5">
    <source>
        <dbReference type="ARBA" id="ARBA00022694"/>
    </source>
</evidence>